<dbReference type="GO" id="GO:0005829">
    <property type="term" value="C:cytosol"/>
    <property type="evidence" value="ECO:0007669"/>
    <property type="project" value="TreeGrafter"/>
</dbReference>
<proteinExistence type="inferred from homology"/>
<evidence type="ECO:0000256" key="5">
    <source>
        <dbReference type="ARBA" id="ARBA00047503"/>
    </source>
</evidence>
<dbReference type="PANTHER" id="PTHR30160:SF7">
    <property type="entry name" value="ADP-HEPTOSE--LPS HEPTOSYLTRANSFERASE 2"/>
    <property type="match status" value="1"/>
</dbReference>
<keyword evidence="7" id="KW-1185">Reference proteome</keyword>
<dbReference type="STRING" id="59196.RICGR_1468"/>
<sequence length="343" mass="38939">MNRSKKILIISPAWIGDIILAQSLFKYLKYRNSKTIIDVLAPDWSQELYSCMPEMNHFFVMPLGHAQFQFIKRWQLGKELREKKYDQAIILPNSWKSAIIPLAAHIPVRTGWLGEMRVKLLNDWRVLNKKMYPMMVQRFVALGDAQSFIKNKVDWFNFKPHLTIPSEHKHLKDKKLSSMTNKPYLIVCPGAAYGPAKRWPTNYFADIINSKKSNDGSIVLLGAAADTPIGIEIQKLTKNACINLIGKTSLMEAIALLSFATLVISNDSGLMHIAAALDRPLIAIYGSTNPKFTPPLSEKAKIVYLNLHCSPCFKRKCPFTHLNCLKQLTPQMVLKTIDDLTKN</sequence>
<dbReference type="PANTHER" id="PTHR30160">
    <property type="entry name" value="TETRAACYLDISACCHARIDE 4'-KINASE-RELATED"/>
    <property type="match status" value="1"/>
</dbReference>
<keyword evidence="1 6" id="KW-0328">Glycosyltransferase</keyword>
<reference evidence="6" key="1">
    <citation type="submission" date="2006-04" db="EMBL/GenBank/DDBJ databases">
        <authorList>
            <person name="Seshadri R."/>
            <person name="Federici B.A."/>
        </authorList>
    </citation>
    <scope>NUCLEOTIDE SEQUENCE [LARGE SCALE GENOMIC DNA]</scope>
</reference>
<dbReference type="RefSeq" id="WP_006035954.1">
    <property type="nucleotide sequence ID" value="NZ_AAQJ02000001.1"/>
</dbReference>
<comment type="similarity">
    <text evidence="3">Belongs to the glycosyltransferase 9 family.</text>
</comment>
<dbReference type="EC" id="2.4.99.24" evidence="4"/>
<comment type="catalytic activity">
    <reaction evidence="5">
        <text>an L-alpha-D-Hep-(1-&gt;5)-[alpha-Kdo-(2-&gt;4)]-alpha-Kdo-(2-&gt;6)-lipid A + ADP-L-glycero-beta-D-manno-heptose = an L-alpha-D-Hep-(1-&gt;3)-L-alpha-D-Hep-(1-&gt;5)-[alpha-Kdo-(2-&gt;4)]-alpha-Kdo-(2-&gt;6)-lipid A + ADP + H(+)</text>
        <dbReference type="Rhea" id="RHEA:74071"/>
        <dbReference type="ChEBI" id="CHEBI:15378"/>
        <dbReference type="ChEBI" id="CHEBI:61506"/>
        <dbReference type="ChEBI" id="CHEBI:193068"/>
        <dbReference type="ChEBI" id="CHEBI:193069"/>
        <dbReference type="ChEBI" id="CHEBI:456216"/>
        <dbReference type="EC" id="2.4.99.24"/>
    </reaction>
</comment>
<dbReference type="eggNOG" id="COG0859">
    <property type="taxonomic scope" value="Bacteria"/>
</dbReference>
<dbReference type="Proteomes" id="UP000054075">
    <property type="component" value="Unassembled WGS sequence"/>
</dbReference>
<name>A8PQB0_9COXI</name>
<gene>
    <name evidence="6" type="primary">rfaF</name>
    <name evidence="6" type="ORF">RICGR_1468</name>
</gene>
<keyword evidence="2 6" id="KW-0808">Transferase</keyword>
<dbReference type="OrthoDB" id="9797795at2"/>
<dbReference type="EMBL" id="AAQJ02000001">
    <property type="protein sequence ID" value="EDP46990.1"/>
    <property type="molecule type" value="Genomic_DNA"/>
</dbReference>
<dbReference type="CDD" id="cd03789">
    <property type="entry name" value="GT9_LPS_heptosyltransferase"/>
    <property type="match status" value="1"/>
</dbReference>
<dbReference type="GO" id="GO:0008713">
    <property type="term" value="F:ADP-heptose-lipopolysaccharide heptosyltransferase activity"/>
    <property type="evidence" value="ECO:0007669"/>
    <property type="project" value="UniProtKB-EC"/>
</dbReference>
<reference evidence="6" key="2">
    <citation type="submission" date="2007-10" db="EMBL/GenBank/DDBJ databases">
        <authorList>
            <person name="Myers G.S."/>
        </authorList>
    </citation>
    <scope>NUCLEOTIDE SEQUENCE [LARGE SCALE GENOMIC DNA]</scope>
</reference>
<dbReference type="SUPFAM" id="SSF53756">
    <property type="entry name" value="UDP-Glycosyltransferase/glycogen phosphorylase"/>
    <property type="match status" value="1"/>
</dbReference>
<organism evidence="6 7">
    <name type="scientific">Rickettsiella grylli</name>
    <dbReference type="NCBI Taxonomy" id="59196"/>
    <lineage>
        <taxon>Bacteria</taxon>
        <taxon>Pseudomonadati</taxon>
        <taxon>Pseudomonadota</taxon>
        <taxon>Gammaproteobacteria</taxon>
        <taxon>Legionellales</taxon>
        <taxon>Coxiellaceae</taxon>
        <taxon>Rickettsiella</taxon>
    </lineage>
</organism>
<dbReference type="NCBIfam" id="TIGR02195">
    <property type="entry name" value="heptsyl_trn_II"/>
    <property type="match status" value="1"/>
</dbReference>
<protein>
    <recommendedName>
        <fullName evidence="4">lipopolysaccharide heptosyltransferase II</fullName>
        <ecNumber evidence="4">2.4.99.24</ecNumber>
    </recommendedName>
</protein>
<evidence type="ECO:0000256" key="2">
    <source>
        <dbReference type="ARBA" id="ARBA00022679"/>
    </source>
</evidence>
<evidence type="ECO:0000256" key="3">
    <source>
        <dbReference type="ARBA" id="ARBA00043995"/>
    </source>
</evidence>
<evidence type="ECO:0000256" key="4">
    <source>
        <dbReference type="ARBA" id="ARBA00044042"/>
    </source>
</evidence>
<dbReference type="Pfam" id="PF01075">
    <property type="entry name" value="Glyco_transf_9"/>
    <property type="match status" value="1"/>
</dbReference>
<dbReference type="InterPro" id="IPR002201">
    <property type="entry name" value="Glyco_trans_9"/>
</dbReference>
<dbReference type="AlphaFoldDB" id="A8PQB0"/>
<accession>A8PQB0</accession>
<dbReference type="GO" id="GO:0009244">
    <property type="term" value="P:lipopolysaccharide core region biosynthetic process"/>
    <property type="evidence" value="ECO:0007669"/>
    <property type="project" value="TreeGrafter"/>
</dbReference>
<comment type="caution">
    <text evidence="6">The sequence shown here is derived from an EMBL/GenBank/DDBJ whole genome shotgun (WGS) entry which is preliminary data.</text>
</comment>
<evidence type="ECO:0000313" key="6">
    <source>
        <dbReference type="EMBL" id="EDP46990.1"/>
    </source>
</evidence>
<dbReference type="InterPro" id="IPR051199">
    <property type="entry name" value="LPS_LOS_Heptosyltrfase"/>
</dbReference>
<dbReference type="InterPro" id="IPR011910">
    <property type="entry name" value="RfaF"/>
</dbReference>
<dbReference type="FunFam" id="3.40.50.2000:FF:000023">
    <property type="entry name" value="ADP-heptose--LPS heptosyltransferase II"/>
    <property type="match status" value="1"/>
</dbReference>
<dbReference type="Gene3D" id="3.40.50.2000">
    <property type="entry name" value="Glycogen Phosphorylase B"/>
    <property type="match status" value="2"/>
</dbReference>
<evidence type="ECO:0000256" key="1">
    <source>
        <dbReference type="ARBA" id="ARBA00022676"/>
    </source>
</evidence>
<evidence type="ECO:0000313" key="7">
    <source>
        <dbReference type="Proteomes" id="UP000054075"/>
    </source>
</evidence>